<feature type="compositionally biased region" description="Polar residues" evidence="1">
    <location>
        <begin position="1"/>
        <end position="17"/>
    </location>
</feature>
<dbReference type="EMBL" id="AWWV01010521">
    <property type="protein sequence ID" value="OMO78747.1"/>
    <property type="molecule type" value="Genomic_DNA"/>
</dbReference>
<dbReference type="Gramene" id="OMO78747">
    <property type="protein sequence ID" value="OMO78747"/>
    <property type="gene ID" value="CCACVL1_14144"/>
</dbReference>
<dbReference type="AlphaFoldDB" id="A0A1R3I820"/>
<keyword evidence="3" id="KW-1185">Reference proteome</keyword>
<proteinExistence type="predicted"/>
<evidence type="ECO:0000313" key="2">
    <source>
        <dbReference type="EMBL" id="OMO78747.1"/>
    </source>
</evidence>
<comment type="caution">
    <text evidence="2">The sequence shown here is derived from an EMBL/GenBank/DDBJ whole genome shotgun (WGS) entry which is preliminary data.</text>
</comment>
<reference evidence="2 3" key="1">
    <citation type="submission" date="2013-09" db="EMBL/GenBank/DDBJ databases">
        <title>Corchorus capsularis genome sequencing.</title>
        <authorList>
            <person name="Alam M."/>
            <person name="Haque M.S."/>
            <person name="Islam M.S."/>
            <person name="Emdad E.M."/>
            <person name="Islam M.M."/>
            <person name="Ahmed B."/>
            <person name="Halim A."/>
            <person name="Hossen Q.M.M."/>
            <person name="Hossain M.Z."/>
            <person name="Ahmed R."/>
            <person name="Khan M.M."/>
            <person name="Islam R."/>
            <person name="Rashid M.M."/>
            <person name="Khan S.A."/>
            <person name="Rahman M.S."/>
            <person name="Alam M."/>
        </authorList>
    </citation>
    <scope>NUCLEOTIDE SEQUENCE [LARGE SCALE GENOMIC DNA]</scope>
    <source>
        <strain evidence="3">cv. CVL-1</strain>
        <tissue evidence="2">Whole seedling</tissue>
    </source>
</reference>
<name>A0A1R3I820_COCAP</name>
<evidence type="ECO:0000256" key="1">
    <source>
        <dbReference type="SAM" id="MobiDB-lite"/>
    </source>
</evidence>
<dbReference type="Proteomes" id="UP000188268">
    <property type="component" value="Unassembled WGS sequence"/>
</dbReference>
<gene>
    <name evidence="2" type="ORF">CCACVL1_14144</name>
</gene>
<protein>
    <submittedName>
        <fullName evidence="2">Uncharacterized protein</fullName>
    </submittedName>
</protein>
<feature type="region of interest" description="Disordered" evidence="1">
    <location>
        <begin position="1"/>
        <end position="28"/>
    </location>
</feature>
<accession>A0A1R3I820</accession>
<evidence type="ECO:0000313" key="3">
    <source>
        <dbReference type="Proteomes" id="UP000188268"/>
    </source>
</evidence>
<organism evidence="2 3">
    <name type="scientific">Corchorus capsularis</name>
    <name type="common">Jute</name>
    <dbReference type="NCBI Taxonomy" id="210143"/>
    <lineage>
        <taxon>Eukaryota</taxon>
        <taxon>Viridiplantae</taxon>
        <taxon>Streptophyta</taxon>
        <taxon>Embryophyta</taxon>
        <taxon>Tracheophyta</taxon>
        <taxon>Spermatophyta</taxon>
        <taxon>Magnoliopsida</taxon>
        <taxon>eudicotyledons</taxon>
        <taxon>Gunneridae</taxon>
        <taxon>Pentapetalae</taxon>
        <taxon>rosids</taxon>
        <taxon>malvids</taxon>
        <taxon>Malvales</taxon>
        <taxon>Malvaceae</taxon>
        <taxon>Grewioideae</taxon>
        <taxon>Apeibeae</taxon>
        <taxon>Corchorus</taxon>
    </lineage>
</organism>
<sequence>MASRTLPFNGSRGTLYSASPLPVRVDEG</sequence>